<evidence type="ECO:0000313" key="3">
    <source>
        <dbReference type="Proteomes" id="UP001279660"/>
    </source>
</evidence>
<protein>
    <submittedName>
        <fullName evidence="2">DUF4331 domain-containing protein</fullName>
    </submittedName>
</protein>
<dbReference type="InterPro" id="IPR025566">
    <property type="entry name" value="DUF4331"/>
</dbReference>
<comment type="caution">
    <text evidence="2">The sequence shown here is derived from an EMBL/GenBank/DDBJ whole genome shotgun (WGS) entry which is preliminary data.</text>
</comment>
<keyword evidence="3" id="KW-1185">Reference proteome</keyword>
<evidence type="ECO:0000313" key="2">
    <source>
        <dbReference type="EMBL" id="MDX5986135.1"/>
    </source>
</evidence>
<proteinExistence type="predicted"/>
<dbReference type="RefSeq" id="WP_029622900.1">
    <property type="nucleotide sequence ID" value="NZ_JAWXXV010000001.1"/>
</dbReference>
<reference evidence="2 3" key="1">
    <citation type="submission" date="2023-11" db="EMBL/GenBank/DDBJ databases">
        <title>MicrobeMod: A computational toolkit for identifying prokaryotic methylation and restriction-modification with nanopore sequencing.</title>
        <authorList>
            <person name="Crits-Christoph A."/>
            <person name="Kang S.C."/>
            <person name="Lee H."/>
            <person name="Ostrov N."/>
        </authorList>
    </citation>
    <scope>NUCLEOTIDE SEQUENCE [LARGE SCALE GENOMIC DNA]</scope>
    <source>
        <strain evidence="2 3">ATCC 14820</strain>
    </source>
</reference>
<sequence length="536" mass="56514">MKPRTRKLVGLMLATTVLVTDAAASFASSHREAPGITKSPKTDSTDLYMFRSYEPGRDQYVTLIANYQPLQDPGGGPNYFTMDPDAVYEIHIDNVGDAKEHLTYQFKFSNTLQNGGLMLNIGGTNVATALRQSGPVTKVTDPNTAEIESYTVTLITGDRHTGTRAAITNAAGGGTTFTKPLDNTGVKTFPDYNSYAKQFIYNVNIPGCGMPGRVFVGQRAEAFAVNLGGVFDMVNFVPIEGDSAPGAGDKGGFPLGITQNRANDELVGKKNVTSIAMEVPISCLTAQGGNGVIGAWQTASLPQARLVDPKASYAAPTLSGGAYTQVSRLANPLVNELVIGLPDKDKFNASDPKDDAQFATYVTNPTYPEVLNQLFLAPVNQLAKANFKTLAPTNFPRADLVATFLTGFKNLNQLGTVTASEMMRLNTNVPVTPQAKQANLGVAAGDLAGYPNGRRPGDDTVDITLRVAMGALCYPVPIGANGAPADLGLCKPADASTGQVPYTDGAPISANDVQGSFPYLNAPLPGTPLSAHRVGQ</sequence>
<name>A0ABU4PPR5_9SPHN</name>
<dbReference type="Proteomes" id="UP001279660">
    <property type="component" value="Unassembled WGS sequence"/>
</dbReference>
<keyword evidence="1" id="KW-0732">Signal</keyword>
<feature type="signal peptide" evidence="1">
    <location>
        <begin position="1"/>
        <end position="22"/>
    </location>
</feature>
<accession>A0ABU4PPR5</accession>
<evidence type="ECO:0000256" key="1">
    <source>
        <dbReference type="SAM" id="SignalP"/>
    </source>
</evidence>
<gene>
    <name evidence="2" type="ORF">SIL82_17900</name>
</gene>
<organism evidence="2 3">
    <name type="scientific">Sphingomonas echinoides</name>
    <dbReference type="NCBI Taxonomy" id="59803"/>
    <lineage>
        <taxon>Bacteria</taxon>
        <taxon>Pseudomonadati</taxon>
        <taxon>Pseudomonadota</taxon>
        <taxon>Alphaproteobacteria</taxon>
        <taxon>Sphingomonadales</taxon>
        <taxon>Sphingomonadaceae</taxon>
        <taxon>Sphingomonas</taxon>
    </lineage>
</organism>
<dbReference type="EMBL" id="JAWXXV010000001">
    <property type="protein sequence ID" value="MDX5986135.1"/>
    <property type="molecule type" value="Genomic_DNA"/>
</dbReference>
<dbReference type="Pfam" id="PF14224">
    <property type="entry name" value="DUF4331"/>
    <property type="match status" value="1"/>
</dbReference>
<feature type="chain" id="PRO_5046315486" evidence="1">
    <location>
        <begin position="23"/>
        <end position="536"/>
    </location>
</feature>